<comment type="catalytic activity">
    <reaction evidence="9">
        <text>tRNA(Pro) + L-proline + ATP = L-prolyl-tRNA(Pro) + AMP + diphosphate</text>
        <dbReference type="Rhea" id="RHEA:14305"/>
        <dbReference type="Rhea" id="RHEA-COMP:9700"/>
        <dbReference type="Rhea" id="RHEA-COMP:9702"/>
        <dbReference type="ChEBI" id="CHEBI:30616"/>
        <dbReference type="ChEBI" id="CHEBI:33019"/>
        <dbReference type="ChEBI" id="CHEBI:60039"/>
        <dbReference type="ChEBI" id="CHEBI:78442"/>
        <dbReference type="ChEBI" id="CHEBI:78532"/>
        <dbReference type="ChEBI" id="CHEBI:456215"/>
        <dbReference type="EC" id="6.1.1.15"/>
    </reaction>
</comment>
<dbReference type="Proteomes" id="UP000800041">
    <property type="component" value="Unassembled WGS sequence"/>
</dbReference>
<dbReference type="OrthoDB" id="10267474at2759"/>
<name>A0A6G1GPQ7_9PEZI</name>
<keyword evidence="7" id="KW-0030">Aminoacyl-tRNA synthetase</keyword>
<evidence type="ECO:0000256" key="8">
    <source>
        <dbReference type="ARBA" id="ARBA00029731"/>
    </source>
</evidence>
<dbReference type="CDD" id="cd00779">
    <property type="entry name" value="ProRS_core_prok"/>
    <property type="match status" value="1"/>
</dbReference>
<dbReference type="EC" id="6.1.1.15" evidence="2"/>
<dbReference type="GO" id="GO:0005524">
    <property type="term" value="F:ATP binding"/>
    <property type="evidence" value="ECO:0007669"/>
    <property type="project" value="UniProtKB-KW"/>
</dbReference>
<gene>
    <name evidence="12" type="ORF">K402DRAFT_397085</name>
</gene>
<dbReference type="GO" id="GO:0004827">
    <property type="term" value="F:proline-tRNA ligase activity"/>
    <property type="evidence" value="ECO:0007669"/>
    <property type="project" value="UniProtKB-EC"/>
</dbReference>
<dbReference type="AlphaFoldDB" id="A0A6G1GPQ7"/>
<dbReference type="InterPro" id="IPR050062">
    <property type="entry name" value="Pro-tRNA_synthetase"/>
</dbReference>
<dbReference type="GO" id="GO:0005739">
    <property type="term" value="C:mitochondrion"/>
    <property type="evidence" value="ECO:0007669"/>
    <property type="project" value="TreeGrafter"/>
</dbReference>
<dbReference type="PANTHER" id="PTHR42753:SF2">
    <property type="entry name" value="PROLINE--TRNA LIGASE"/>
    <property type="match status" value="1"/>
</dbReference>
<organism evidence="12 13">
    <name type="scientific">Aulographum hederae CBS 113979</name>
    <dbReference type="NCBI Taxonomy" id="1176131"/>
    <lineage>
        <taxon>Eukaryota</taxon>
        <taxon>Fungi</taxon>
        <taxon>Dikarya</taxon>
        <taxon>Ascomycota</taxon>
        <taxon>Pezizomycotina</taxon>
        <taxon>Dothideomycetes</taxon>
        <taxon>Pleosporomycetidae</taxon>
        <taxon>Aulographales</taxon>
        <taxon>Aulographaceae</taxon>
    </lineage>
</organism>
<dbReference type="InterPro" id="IPR002316">
    <property type="entry name" value="Pro-tRNA-ligase_IIa"/>
</dbReference>
<keyword evidence="5" id="KW-0067">ATP-binding</keyword>
<evidence type="ECO:0000256" key="3">
    <source>
        <dbReference type="ARBA" id="ARBA00022598"/>
    </source>
</evidence>
<sequence>MSKRRLLQLFPLQSHSILVKQSVCGFRGRRQYQQTRSVHHFPLNDNEEHNVTRLSSIWTPTGGITAEEDEHDTATSLLVRAGYIRQAHSGIFHMLPFGLRVQQKLEALADKHMKSIGASKVSLSSITSKSLWTRTGRYGGDHSEFLEVKGRKDSGFLLAPTHEEEITSIAASSIKSYKDLPVRLYQISRKYRDELRPRRGLLRAREFLMKDLYTFDETESAAHETYRKVSEAYRGFFKDLGLPYEVAEASSGAMGGNLSHEYHFLSPDGEDTLHCCSASGCNYVANEEVSPVSFPTTKNDSDSSPQPQAVTCPKCNTSPPTLTAHRSIEVAHTFHLGTRYSHPLSATFKSATGAVVPSQMGCHGIGVSRLIGAIASLKCTDIGIPLPSSIAPFQVVVLPAKNTPEIQDGVAKVFQELSRSIGAEAREKVLLDDRDPERFSLVWKLKDAGLVGYPVVVVVGRAWEKRWTIEVIFQEPRKQQGPKRMEVELDDLWEDVAERLAGWEDVMWN</sequence>
<keyword evidence="3" id="KW-0436">Ligase</keyword>
<evidence type="ECO:0000256" key="1">
    <source>
        <dbReference type="ARBA" id="ARBA00008226"/>
    </source>
</evidence>
<dbReference type="PROSITE" id="PS50862">
    <property type="entry name" value="AA_TRNA_LIGASE_II"/>
    <property type="match status" value="1"/>
</dbReference>
<comment type="similarity">
    <text evidence="1">Belongs to the class-II aminoacyl-tRNA synthetase family.</text>
</comment>
<dbReference type="InterPro" id="IPR036621">
    <property type="entry name" value="Anticodon-bd_dom_sf"/>
</dbReference>
<feature type="compositionally biased region" description="Polar residues" evidence="10">
    <location>
        <begin position="293"/>
        <end position="313"/>
    </location>
</feature>
<keyword evidence="6" id="KW-0648">Protein biosynthesis</keyword>
<dbReference type="InterPro" id="IPR045864">
    <property type="entry name" value="aa-tRNA-synth_II/BPL/LPL"/>
</dbReference>
<dbReference type="Gene3D" id="3.40.50.800">
    <property type="entry name" value="Anticodon-binding domain"/>
    <property type="match status" value="1"/>
</dbReference>
<keyword evidence="13" id="KW-1185">Reference proteome</keyword>
<accession>A0A6G1GPQ7</accession>
<dbReference type="Pfam" id="PF00587">
    <property type="entry name" value="tRNA-synt_2b"/>
    <property type="match status" value="1"/>
</dbReference>
<dbReference type="Gene3D" id="3.30.930.10">
    <property type="entry name" value="Bira Bifunctional Protein, Domain 2"/>
    <property type="match status" value="1"/>
</dbReference>
<dbReference type="SUPFAM" id="SSF52954">
    <property type="entry name" value="Class II aaRS ABD-related"/>
    <property type="match status" value="1"/>
</dbReference>
<evidence type="ECO:0000256" key="4">
    <source>
        <dbReference type="ARBA" id="ARBA00022741"/>
    </source>
</evidence>
<proteinExistence type="inferred from homology"/>
<evidence type="ECO:0000256" key="9">
    <source>
        <dbReference type="ARBA" id="ARBA00047671"/>
    </source>
</evidence>
<evidence type="ECO:0000256" key="2">
    <source>
        <dbReference type="ARBA" id="ARBA00012831"/>
    </source>
</evidence>
<dbReference type="Pfam" id="PF03129">
    <property type="entry name" value="HGTP_anticodon"/>
    <property type="match status" value="1"/>
</dbReference>
<evidence type="ECO:0000313" key="12">
    <source>
        <dbReference type="EMBL" id="KAF1982933.1"/>
    </source>
</evidence>
<reference evidence="12" key="1">
    <citation type="journal article" date="2020" name="Stud. Mycol.">
        <title>101 Dothideomycetes genomes: a test case for predicting lifestyles and emergence of pathogens.</title>
        <authorList>
            <person name="Haridas S."/>
            <person name="Albert R."/>
            <person name="Binder M."/>
            <person name="Bloem J."/>
            <person name="Labutti K."/>
            <person name="Salamov A."/>
            <person name="Andreopoulos B."/>
            <person name="Baker S."/>
            <person name="Barry K."/>
            <person name="Bills G."/>
            <person name="Bluhm B."/>
            <person name="Cannon C."/>
            <person name="Castanera R."/>
            <person name="Culley D."/>
            <person name="Daum C."/>
            <person name="Ezra D."/>
            <person name="Gonzalez J."/>
            <person name="Henrissat B."/>
            <person name="Kuo A."/>
            <person name="Liang C."/>
            <person name="Lipzen A."/>
            <person name="Lutzoni F."/>
            <person name="Magnuson J."/>
            <person name="Mondo S."/>
            <person name="Nolan M."/>
            <person name="Ohm R."/>
            <person name="Pangilinan J."/>
            <person name="Park H.-J."/>
            <person name="Ramirez L."/>
            <person name="Alfaro M."/>
            <person name="Sun H."/>
            <person name="Tritt A."/>
            <person name="Yoshinaga Y."/>
            <person name="Zwiers L.-H."/>
            <person name="Turgeon B."/>
            <person name="Goodwin S."/>
            <person name="Spatafora J."/>
            <person name="Crous P."/>
            <person name="Grigoriev I."/>
        </authorList>
    </citation>
    <scope>NUCLEOTIDE SEQUENCE</scope>
    <source>
        <strain evidence="12">CBS 113979</strain>
    </source>
</reference>
<evidence type="ECO:0000313" key="13">
    <source>
        <dbReference type="Proteomes" id="UP000800041"/>
    </source>
</evidence>
<evidence type="ECO:0000256" key="7">
    <source>
        <dbReference type="ARBA" id="ARBA00023146"/>
    </source>
</evidence>
<protein>
    <recommendedName>
        <fullName evidence="2">proline--tRNA ligase</fullName>
        <ecNumber evidence="2">6.1.1.15</ecNumber>
    </recommendedName>
    <alternativeName>
        <fullName evidence="8">Prolyl-tRNA synthetase</fullName>
    </alternativeName>
</protein>
<dbReference type="InterPro" id="IPR002314">
    <property type="entry name" value="aa-tRNA-synt_IIb"/>
</dbReference>
<dbReference type="InterPro" id="IPR004154">
    <property type="entry name" value="Anticodon-bd"/>
</dbReference>
<dbReference type="InterPro" id="IPR006195">
    <property type="entry name" value="aa-tRNA-synth_II"/>
</dbReference>
<feature type="region of interest" description="Disordered" evidence="10">
    <location>
        <begin position="292"/>
        <end position="313"/>
    </location>
</feature>
<evidence type="ECO:0000256" key="6">
    <source>
        <dbReference type="ARBA" id="ARBA00022917"/>
    </source>
</evidence>
<dbReference type="InterPro" id="IPR033730">
    <property type="entry name" value="ProRS_core_prok"/>
</dbReference>
<evidence type="ECO:0000256" key="5">
    <source>
        <dbReference type="ARBA" id="ARBA00022840"/>
    </source>
</evidence>
<dbReference type="PRINTS" id="PR01046">
    <property type="entry name" value="TRNASYNTHPRO"/>
</dbReference>
<feature type="domain" description="Aminoacyl-transfer RNA synthetases class-II family profile" evidence="11">
    <location>
        <begin position="98"/>
        <end position="387"/>
    </location>
</feature>
<dbReference type="EMBL" id="ML977179">
    <property type="protein sequence ID" value="KAF1982933.1"/>
    <property type="molecule type" value="Genomic_DNA"/>
</dbReference>
<keyword evidence="4" id="KW-0547">Nucleotide-binding</keyword>
<dbReference type="PANTHER" id="PTHR42753">
    <property type="entry name" value="MITOCHONDRIAL RIBOSOME PROTEIN L39/PROLYL-TRNA LIGASE FAMILY MEMBER"/>
    <property type="match status" value="1"/>
</dbReference>
<evidence type="ECO:0000259" key="11">
    <source>
        <dbReference type="PROSITE" id="PS50862"/>
    </source>
</evidence>
<evidence type="ECO:0000256" key="10">
    <source>
        <dbReference type="SAM" id="MobiDB-lite"/>
    </source>
</evidence>
<dbReference type="GO" id="GO:0006433">
    <property type="term" value="P:prolyl-tRNA aminoacylation"/>
    <property type="evidence" value="ECO:0007669"/>
    <property type="project" value="InterPro"/>
</dbReference>
<dbReference type="SUPFAM" id="SSF55681">
    <property type="entry name" value="Class II aaRS and biotin synthetases"/>
    <property type="match status" value="1"/>
</dbReference>